<name>A0A0A2C5E1_PROMR</name>
<evidence type="ECO:0000256" key="1">
    <source>
        <dbReference type="SAM" id="Phobius"/>
    </source>
</evidence>
<proteinExistence type="predicted"/>
<protein>
    <submittedName>
        <fullName evidence="2">Uncharacterized protein</fullName>
    </submittedName>
</protein>
<comment type="caution">
    <text evidence="2">The sequence shown here is derived from an EMBL/GenBank/DDBJ whole genome shotgun (WGS) entry which is preliminary data.</text>
</comment>
<accession>A0A0A2C5E1</accession>
<gene>
    <name evidence="2" type="ORF">EV03_0708</name>
</gene>
<dbReference type="RefSeq" id="WP_036905193.1">
    <property type="nucleotide sequence ID" value="NZ_CP138967.1"/>
</dbReference>
<evidence type="ECO:0000313" key="3">
    <source>
        <dbReference type="Proteomes" id="UP000030392"/>
    </source>
</evidence>
<keyword evidence="1" id="KW-0812">Transmembrane</keyword>
<feature type="transmembrane region" description="Helical" evidence="1">
    <location>
        <begin position="7"/>
        <end position="30"/>
    </location>
</feature>
<dbReference type="EMBL" id="JNAX01000010">
    <property type="protein sequence ID" value="KGG20772.1"/>
    <property type="molecule type" value="Genomic_DNA"/>
</dbReference>
<dbReference type="Proteomes" id="UP000030392">
    <property type="component" value="Unassembled WGS sequence"/>
</dbReference>
<sequence>MEFGFKEILFGLAGVSMIAWAGVIGLWHTYMFPRFFREDSSRINSASSVTSVTSEAQSAPDNNSPNKPWFLDDEGGTLTPKTAMGAIGLSDRGKYSKKSFVVADFNPVEAGYGVNRLYTSVLIGLAISTFVIISFGLQSGFGMMGPNL</sequence>
<keyword evidence="1" id="KW-1133">Transmembrane helix</keyword>
<organism evidence="2 3">
    <name type="scientific">Prochlorococcus marinus str. PAC1</name>
    <dbReference type="NCBI Taxonomy" id="59924"/>
    <lineage>
        <taxon>Bacteria</taxon>
        <taxon>Bacillati</taxon>
        <taxon>Cyanobacteriota</taxon>
        <taxon>Cyanophyceae</taxon>
        <taxon>Synechococcales</taxon>
        <taxon>Prochlorococcaceae</taxon>
        <taxon>Prochlorococcus</taxon>
    </lineage>
</organism>
<evidence type="ECO:0000313" key="2">
    <source>
        <dbReference type="EMBL" id="KGG20772.1"/>
    </source>
</evidence>
<dbReference type="AlphaFoldDB" id="A0A0A2C5E1"/>
<reference evidence="3" key="1">
    <citation type="journal article" date="2014" name="Sci. Data">
        <title>Genomes of diverse isolates of the marine cyanobacterium Prochlorococcus.</title>
        <authorList>
            <person name="Biller S."/>
            <person name="Berube P."/>
            <person name="Thompson J."/>
            <person name="Kelly L."/>
            <person name="Roggensack S."/>
            <person name="Awad L."/>
            <person name="Roache-Johnson K."/>
            <person name="Ding H."/>
            <person name="Giovannoni S.J."/>
            <person name="Moore L.R."/>
            <person name="Chisholm S.W."/>
        </authorList>
    </citation>
    <scope>NUCLEOTIDE SEQUENCE [LARGE SCALE GENOMIC DNA]</scope>
    <source>
        <strain evidence="3">PAC1</strain>
    </source>
</reference>
<keyword evidence="1" id="KW-0472">Membrane</keyword>
<feature type="transmembrane region" description="Helical" evidence="1">
    <location>
        <begin position="117"/>
        <end position="137"/>
    </location>
</feature>